<dbReference type="EMBL" id="PVWQ01000010">
    <property type="protein sequence ID" value="RDW70864.1"/>
    <property type="molecule type" value="Genomic_DNA"/>
</dbReference>
<dbReference type="AlphaFoldDB" id="A0A3D8RAG6"/>
<feature type="compositionally biased region" description="Low complexity" evidence="1">
    <location>
        <begin position="335"/>
        <end position="363"/>
    </location>
</feature>
<protein>
    <submittedName>
        <fullName evidence="2">Uncharacterized protein</fullName>
    </submittedName>
</protein>
<proteinExistence type="predicted"/>
<evidence type="ECO:0000313" key="3">
    <source>
        <dbReference type="Proteomes" id="UP000256690"/>
    </source>
</evidence>
<feature type="compositionally biased region" description="Polar residues" evidence="1">
    <location>
        <begin position="218"/>
        <end position="234"/>
    </location>
</feature>
<evidence type="ECO:0000256" key="1">
    <source>
        <dbReference type="SAM" id="MobiDB-lite"/>
    </source>
</evidence>
<reference evidence="2 3" key="1">
    <citation type="journal article" date="2018" name="IMA Fungus">
        <title>IMA Genome-F 9: Draft genome sequence of Annulohypoxylon stygium, Aspergillus mulundensis, Berkeleyomyces basicola (syn. Thielaviopsis basicola), Ceratocystis smalleyi, two Cercospora beticola strains, Coleophoma cylindrospora, Fusarium fracticaudum, Phialophora cf. hyalina, and Morchella septimelata.</title>
        <authorList>
            <person name="Wingfield B.D."/>
            <person name="Bills G.F."/>
            <person name="Dong Y."/>
            <person name="Huang W."/>
            <person name="Nel W.J."/>
            <person name="Swalarsk-Parry B.S."/>
            <person name="Vaghefi N."/>
            <person name="Wilken P.M."/>
            <person name="An Z."/>
            <person name="de Beer Z.W."/>
            <person name="De Vos L."/>
            <person name="Chen L."/>
            <person name="Duong T.A."/>
            <person name="Gao Y."/>
            <person name="Hammerbacher A."/>
            <person name="Kikkert J.R."/>
            <person name="Li Y."/>
            <person name="Li H."/>
            <person name="Li K."/>
            <person name="Li Q."/>
            <person name="Liu X."/>
            <person name="Ma X."/>
            <person name="Naidoo K."/>
            <person name="Pethybridge S.J."/>
            <person name="Sun J."/>
            <person name="Steenkamp E.T."/>
            <person name="van der Nest M.A."/>
            <person name="van Wyk S."/>
            <person name="Wingfield M.J."/>
            <person name="Xiong C."/>
            <person name="Yue Q."/>
            <person name="Zhang X."/>
        </authorList>
    </citation>
    <scope>NUCLEOTIDE SEQUENCE [LARGE SCALE GENOMIC DNA]</scope>
    <source>
        <strain evidence="2 3">DSM 5745</strain>
    </source>
</reference>
<accession>A0A3D8RAG6</accession>
<dbReference type="Proteomes" id="UP000256690">
    <property type="component" value="Unassembled WGS sequence"/>
</dbReference>
<dbReference type="OrthoDB" id="4492273at2759"/>
<feature type="region of interest" description="Disordered" evidence="1">
    <location>
        <begin position="142"/>
        <end position="266"/>
    </location>
</feature>
<feature type="compositionally biased region" description="Low complexity" evidence="1">
    <location>
        <begin position="239"/>
        <end position="255"/>
    </location>
</feature>
<dbReference type="RefSeq" id="XP_026601395.1">
    <property type="nucleotide sequence ID" value="XM_026750391.1"/>
</dbReference>
<evidence type="ECO:0000313" key="2">
    <source>
        <dbReference type="EMBL" id="RDW70864.1"/>
    </source>
</evidence>
<dbReference type="GeneID" id="38118745"/>
<feature type="region of interest" description="Disordered" evidence="1">
    <location>
        <begin position="322"/>
        <end position="376"/>
    </location>
</feature>
<organism evidence="2 3">
    <name type="scientific">Aspergillus mulundensis</name>
    <dbReference type="NCBI Taxonomy" id="1810919"/>
    <lineage>
        <taxon>Eukaryota</taxon>
        <taxon>Fungi</taxon>
        <taxon>Dikarya</taxon>
        <taxon>Ascomycota</taxon>
        <taxon>Pezizomycotina</taxon>
        <taxon>Eurotiomycetes</taxon>
        <taxon>Eurotiomycetidae</taxon>
        <taxon>Eurotiales</taxon>
        <taxon>Aspergillaceae</taxon>
        <taxon>Aspergillus</taxon>
        <taxon>Aspergillus subgen. Nidulantes</taxon>
    </lineage>
</organism>
<feature type="region of interest" description="Disordered" evidence="1">
    <location>
        <begin position="82"/>
        <end position="107"/>
    </location>
</feature>
<comment type="caution">
    <text evidence="2">The sequence shown here is derived from an EMBL/GenBank/DDBJ whole genome shotgun (WGS) entry which is preliminary data.</text>
</comment>
<feature type="compositionally biased region" description="Low complexity" evidence="1">
    <location>
        <begin position="188"/>
        <end position="200"/>
    </location>
</feature>
<gene>
    <name evidence="2" type="ORF">DSM5745_08375</name>
</gene>
<feature type="compositionally biased region" description="Basic and acidic residues" evidence="1">
    <location>
        <begin position="150"/>
        <end position="167"/>
    </location>
</feature>
<keyword evidence="3" id="KW-1185">Reference proteome</keyword>
<sequence length="376" mass="41628">MHPTTTPPPSTINDLLLISQLSISSHLVSSHASLLQQKLAAAQRSQHLAGLRLQLRTTLAEGKRRRKTTSMMDEIELQLCLSIDPTPARDPTATDENQKPKQTTPLVKHKPQLQILGAKRPADSLEYDGDVDKEAQTSALHLAHSLNPAYKDEDRVERKDKIDHDADLNPDLARPGPFHLPPRKKVRTSFSFTTPESTSPCQAMAGDDPDPDPSPSPNTIHNTTPASESFSSQPYFAHPASMPQPQASSPFPQFSERPGPEAGAGAYMPALLDSLLTEVHPHSELGSGTRQSHYFEIYEDPDDMDIDGVGYFDLDAVVCMSPDEDKENENTQERGSQGSQGQNQNQNQNQNQSQNQNQNQNQNRESHTRQEQQGQR</sequence>
<name>A0A3D8RAG6_9EURO</name>